<reference evidence="2" key="1">
    <citation type="submission" date="2011-08" db="EMBL/GenBank/DDBJ databases">
        <title>The draft genome of Latimeria chalumnae.</title>
        <authorList>
            <person name="Di Palma F."/>
            <person name="Alfoldi J."/>
            <person name="Johnson J."/>
            <person name="Berlin A."/>
            <person name="Gnerre S."/>
            <person name="Jaffe D."/>
            <person name="MacCallum I."/>
            <person name="Young S."/>
            <person name="Walker B.J."/>
            <person name="Lander E."/>
            <person name="Lindblad-Toh K."/>
        </authorList>
    </citation>
    <scope>NUCLEOTIDE SEQUENCE [LARGE SCALE GENOMIC DNA]</scope>
    <source>
        <strain evidence="2">Wild caught</strain>
    </source>
</reference>
<organism evidence="1 2">
    <name type="scientific">Latimeria chalumnae</name>
    <name type="common">Coelacanth</name>
    <dbReference type="NCBI Taxonomy" id="7897"/>
    <lineage>
        <taxon>Eukaryota</taxon>
        <taxon>Metazoa</taxon>
        <taxon>Chordata</taxon>
        <taxon>Craniata</taxon>
        <taxon>Vertebrata</taxon>
        <taxon>Euteleostomi</taxon>
        <taxon>Coelacanthiformes</taxon>
        <taxon>Coelacanthidae</taxon>
        <taxon>Latimeria</taxon>
    </lineage>
</organism>
<dbReference type="OMA" id="IERDNHS"/>
<dbReference type="Ensembl" id="ENSLACT00000008391.1">
    <property type="protein sequence ID" value="ENSLACP00000008325.1"/>
    <property type="gene ID" value="ENSLACG00000007368.1"/>
</dbReference>
<dbReference type="InParanoid" id="H3AFA4"/>
<evidence type="ECO:0000313" key="1">
    <source>
        <dbReference type="Ensembl" id="ENSLACP00000008325.1"/>
    </source>
</evidence>
<evidence type="ECO:0000313" key="2">
    <source>
        <dbReference type="Proteomes" id="UP000008672"/>
    </source>
</evidence>
<reference evidence="1" key="2">
    <citation type="submission" date="2025-08" db="UniProtKB">
        <authorList>
            <consortium name="Ensembl"/>
        </authorList>
    </citation>
    <scope>IDENTIFICATION</scope>
</reference>
<dbReference type="EMBL" id="AFYH01223777">
    <property type="status" value="NOT_ANNOTATED_CDS"/>
    <property type="molecule type" value="Genomic_DNA"/>
</dbReference>
<reference evidence="1" key="3">
    <citation type="submission" date="2025-09" db="UniProtKB">
        <authorList>
            <consortium name="Ensembl"/>
        </authorList>
    </citation>
    <scope>IDENTIFICATION</scope>
</reference>
<dbReference type="Gene3D" id="3.30.70.1820">
    <property type="entry name" value="L1 transposable element, RRM domain"/>
    <property type="match status" value="1"/>
</dbReference>
<sequence>LKTINQMLQNLYSAMETLTTIVSKIKEGNTHLQTRVQSVEQRVSDIKDAHLTTDSIISDLKKQVEQLKTCLDDQENRSRHNNLRFLRFPEDVEQESPSKFLQNILPELLKVPAEMREIEIERDNHSPGLKLAPGQRPRPFVVRFLRFLVKEWLLSLARNAGKVEWQGNHIQVFPDLSKDLQDRRHQFLQVKIKLHDQGIRYGLYYPVVLRVTIDQKQRSFTSPEAVEECLTE</sequence>
<protein>
    <recommendedName>
        <fullName evidence="3">L1 transposable element RRM domain-containing protein</fullName>
    </recommendedName>
</protein>
<dbReference type="PANTHER" id="PTHR11505">
    <property type="entry name" value="L1 TRANSPOSABLE ELEMENT-RELATED"/>
    <property type="match status" value="1"/>
</dbReference>
<dbReference type="GeneTree" id="ENSGT01130000278975"/>
<dbReference type="Proteomes" id="UP000008672">
    <property type="component" value="Unassembled WGS sequence"/>
</dbReference>
<keyword evidence="2" id="KW-1185">Reference proteome</keyword>
<dbReference type="HOGENOM" id="CLU_062834_2_1_1"/>
<proteinExistence type="predicted"/>
<dbReference type="AlphaFoldDB" id="H3AFA4"/>
<dbReference type="eggNOG" id="ENOG502SRQ0">
    <property type="taxonomic scope" value="Eukaryota"/>
</dbReference>
<evidence type="ECO:0008006" key="3">
    <source>
        <dbReference type="Google" id="ProtNLM"/>
    </source>
</evidence>
<dbReference type="InterPro" id="IPR004244">
    <property type="entry name" value="Transposase_22"/>
</dbReference>
<name>H3AFA4_LATCH</name>
<accession>H3AFA4</accession>